<keyword evidence="9 16" id="KW-0547">Nucleotide-binding</keyword>
<evidence type="ECO:0000256" key="3">
    <source>
        <dbReference type="ARBA" id="ARBA00009799"/>
    </source>
</evidence>
<evidence type="ECO:0000256" key="9">
    <source>
        <dbReference type="ARBA" id="ARBA00022741"/>
    </source>
</evidence>
<keyword evidence="11" id="KW-0460">Magnesium</keyword>
<proteinExistence type="inferred from homology"/>
<dbReference type="Gene3D" id="3.30.470.20">
    <property type="entry name" value="ATP-grasp fold, B domain"/>
    <property type="match status" value="2"/>
</dbReference>
<dbReference type="OrthoDB" id="9804197at2"/>
<dbReference type="Pfam" id="PF25596">
    <property type="entry name" value="CPSase_L_D1"/>
    <property type="match status" value="2"/>
</dbReference>
<dbReference type="GO" id="GO:0006541">
    <property type="term" value="P:glutamine metabolic process"/>
    <property type="evidence" value="ECO:0007669"/>
    <property type="project" value="TreeGrafter"/>
</dbReference>
<dbReference type="GO" id="GO:0004088">
    <property type="term" value="F:carbamoyl-phosphate synthase (glutamine-hydrolyzing) activity"/>
    <property type="evidence" value="ECO:0007669"/>
    <property type="project" value="UniProtKB-EC"/>
</dbReference>
<dbReference type="GO" id="GO:0046872">
    <property type="term" value="F:metal ion binding"/>
    <property type="evidence" value="ECO:0007669"/>
    <property type="project" value="UniProtKB-KW"/>
</dbReference>
<dbReference type="SUPFAM" id="SSF52440">
    <property type="entry name" value="PreATP-grasp domain"/>
    <property type="match status" value="2"/>
</dbReference>
<evidence type="ECO:0000256" key="2">
    <source>
        <dbReference type="ARBA" id="ARBA00005077"/>
    </source>
</evidence>
<dbReference type="SUPFAM" id="SSF48108">
    <property type="entry name" value="Carbamoyl phosphate synthetase, large subunit connection domain"/>
    <property type="match status" value="1"/>
</dbReference>
<name>A0A398B6V4_9BACI</name>
<evidence type="ECO:0000256" key="13">
    <source>
        <dbReference type="ARBA" id="ARBA00023211"/>
    </source>
</evidence>
<dbReference type="PRINTS" id="PR00098">
    <property type="entry name" value="CPSASE"/>
</dbReference>
<dbReference type="GO" id="GO:0005737">
    <property type="term" value="C:cytoplasm"/>
    <property type="evidence" value="ECO:0007669"/>
    <property type="project" value="TreeGrafter"/>
</dbReference>
<dbReference type="Gene3D" id="1.10.1030.10">
    <property type="entry name" value="Carbamoyl-phosphate synthetase, large subunit oligomerisation domain"/>
    <property type="match status" value="1"/>
</dbReference>
<dbReference type="Pfam" id="PF02787">
    <property type="entry name" value="CPSase_L_D3"/>
    <property type="match status" value="1"/>
</dbReference>
<keyword evidence="13" id="KW-0464">Manganese</keyword>
<dbReference type="PANTHER" id="PTHR11405:SF53">
    <property type="entry name" value="CARBAMOYL-PHOSPHATE SYNTHASE [AMMONIA], MITOCHONDRIAL"/>
    <property type="match status" value="1"/>
</dbReference>
<gene>
    <name evidence="18" type="ORF">D1970_11675</name>
</gene>
<dbReference type="SUPFAM" id="SSF56059">
    <property type="entry name" value="Glutathione synthetase ATP-binding domain-like"/>
    <property type="match status" value="2"/>
</dbReference>
<dbReference type="GO" id="GO:0006526">
    <property type="term" value="P:L-arginine biosynthetic process"/>
    <property type="evidence" value="ECO:0007669"/>
    <property type="project" value="UniProtKB-KW"/>
</dbReference>
<keyword evidence="10 16" id="KW-0067">ATP-binding</keyword>
<keyword evidence="6" id="KW-0028">Amino-acid biosynthesis</keyword>
<dbReference type="InterPro" id="IPR058047">
    <property type="entry name" value="CPSase_preATP-grasp"/>
</dbReference>
<dbReference type="FunFam" id="1.10.1030.10:FF:000002">
    <property type="entry name" value="Carbamoyl-phosphate synthase large chain"/>
    <property type="match status" value="1"/>
</dbReference>
<dbReference type="Pfam" id="PF02786">
    <property type="entry name" value="CPSase_L_D2"/>
    <property type="match status" value="2"/>
</dbReference>
<feature type="domain" description="ATP-grasp" evidence="17">
    <location>
        <begin position="674"/>
        <end position="861"/>
    </location>
</feature>
<evidence type="ECO:0000256" key="12">
    <source>
        <dbReference type="ARBA" id="ARBA00022975"/>
    </source>
</evidence>
<dbReference type="InterPro" id="IPR036897">
    <property type="entry name" value="CarbamoylP_synth_lsu_oligo_sf"/>
</dbReference>
<evidence type="ECO:0000256" key="8">
    <source>
        <dbReference type="ARBA" id="ARBA00022737"/>
    </source>
</evidence>
<dbReference type="RefSeq" id="WP_119113051.1">
    <property type="nucleotide sequence ID" value="NZ_CBCSEO010000001.1"/>
</dbReference>
<dbReference type="NCBIfam" id="TIGR01369">
    <property type="entry name" value="CPSaseII_lrg"/>
    <property type="match status" value="1"/>
</dbReference>
<dbReference type="SMART" id="SM01096">
    <property type="entry name" value="CPSase_L_D3"/>
    <property type="match status" value="1"/>
</dbReference>
<dbReference type="FunFam" id="3.30.470.20:FF:000026">
    <property type="entry name" value="Carbamoyl-phosphate synthase large chain"/>
    <property type="match status" value="1"/>
</dbReference>
<dbReference type="FunFam" id="3.30.470.20:FF:000001">
    <property type="entry name" value="Carbamoyl-phosphate synthase large chain"/>
    <property type="match status" value="1"/>
</dbReference>
<dbReference type="PROSITE" id="PS00867">
    <property type="entry name" value="CPSASE_2"/>
    <property type="match status" value="2"/>
</dbReference>
<dbReference type="PROSITE" id="PS00866">
    <property type="entry name" value="CPSASE_1"/>
    <property type="match status" value="1"/>
</dbReference>
<dbReference type="PANTHER" id="PTHR11405">
    <property type="entry name" value="CARBAMOYLTRANSFERASE FAMILY MEMBER"/>
    <property type="match status" value="1"/>
</dbReference>
<evidence type="ECO:0000256" key="10">
    <source>
        <dbReference type="ARBA" id="ARBA00022840"/>
    </source>
</evidence>
<keyword evidence="19" id="KW-1185">Reference proteome</keyword>
<dbReference type="PROSITE" id="PS50975">
    <property type="entry name" value="ATP_GRASP"/>
    <property type="match status" value="2"/>
</dbReference>
<dbReference type="GO" id="GO:0005524">
    <property type="term" value="F:ATP binding"/>
    <property type="evidence" value="ECO:0007669"/>
    <property type="project" value="UniProtKB-UniRule"/>
</dbReference>
<comment type="catalytic activity">
    <reaction evidence="14">
        <text>hydrogencarbonate + NH4(+) + 2 ATP = carbamoyl phosphate + 2 ADP + phosphate + 2 H(+)</text>
        <dbReference type="Rhea" id="RHEA:18029"/>
        <dbReference type="ChEBI" id="CHEBI:15378"/>
        <dbReference type="ChEBI" id="CHEBI:17544"/>
        <dbReference type="ChEBI" id="CHEBI:28938"/>
        <dbReference type="ChEBI" id="CHEBI:30616"/>
        <dbReference type="ChEBI" id="CHEBI:43474"/>
        <dbReference type="ChEBI" id="CHEBI:58228"/>
        <dbReference type="ChEBI" id="CHEBI:456216"/>
        <dbReference type="EC" id="6.3.4.16"/>
    </reaction>
</comment>
<evidence type="ECO:0000256" key="6">
    <source>
        <dbReference type="ARBA" id="ARBA00022605"/>
    </source>
</evidence>
<evidence type="ECO:0000313" key="19">
    <source>
        <dbReference type="Proteomes" id="UP000265816"/>
    </source>
</evidence>
<dbReference type="Proteomes" id="UP000265816">
    <property type="component" value="Unassembled WGS sequence"/>
</dbReference>
<evidence type="ECO:0000256" key="11">
    <source>
        <dbReference type="ARBA" id="ARBA00022842"/>
    </source>
</evidence>
<dbReference type="Gene3D" id="3.40.50.20">
    <property type="match status" value="2"/>
</dbReference>
<evidence type="ECO:0000313" key="18">
    <source>
        <dbReference type="EMBL" id="RID84548.1"/>
    </source>
</evidence>
<dbReference type="GO" id="GO:0004087">
    <property type="term" value="F:carbamoyl-phosphate synthase (ammonia) activity"/>
    <property type="evidence" value="ECO:0007669"/>
    <property type="project" value="UniProtKB-EC"/>
</dbReference>
<comment type="caution">
    <text evidence="18">The sequence shown here is derived from an EMBL/GenBank/DDBJ whole genome shotgun (WGS) entry which is preliminary data.</text>
</comment>
<dbReference type="InterPro" id="IPR005483">
    <property type="entry name" value="CPSase_dom"/>
</dbReference>
<keyword evidence="7" id="KW-0479">Metal-binding</keyword>
<dbReference type="InterPro" id="IPR005479">
    <property type="entry name" value="CPAse_ATP-bd"/>
</dbReference>
<comment type="similarity">
    <text evidence="3">Belongs to the CarB family.</text>
</comment>
<evidence type="ECO:0000256" key="1">
    <source>
        <dbReference type="ARBA" id="ARBA00001936"/>
    </source>
</evidence>
<dbReference type="NCBIfam" id="NF003671">
    <property type="entry name" value="PRK05294.1"/>
    <property type="match status" value="1"/>
</dbReference>
<keyword evidence="4" id="KW-0055">Arginine biosynthesis</keyword>
<dbReference type="FunFam" id="3.40.50.20:FF:000001">
    <property type="entry name" value="Carbamoyl-phosphate synthase large chain"/>
    <property type="match status" value="2"/>
</dbReference>
<feature type="domain" description="ATP-grasp" evidence="17">
    <location>
        <begin position="133"/>
        <end position="327"/>
    </location>
</feature>
<dbReference type="Gene3D" id="3.30.1490.20">
    <property type="entry name" value="ATP-grasp fold, A domain"/>
    <property type="match status" value="1"/>
</dbReference>
<dbReference type="AlphaFoldDB" id="A0A398B6V4"/>
<comment type="catalytic activity">
    <reaction evidence="15">
        <text>hydrogencarbonate + L-glutamine + 2 ATP + H2O = carbamoyl phosphate + L-glutamate + 2 ADP + phosphate + 2 H(+)</text>
        <dbReference type="Rhea" id="RHEA:18633"/>
        <dbReference type="ChEBI" id="CHEBI:15377"/>
        <dbReference type="ChEBI" id="CHEBI:15378"/>
        <dbReference type="ChEBI" id="CHEBI:17544"/>
        <dbReference type="ChEBI" id="CHEBI:29985"/>
        <dbReference type="ChEBI" id="CHEBI:30616"/>
        <dbReference type="ChEBI" id="CHEBI:43474"/>
        <dbReference type="ChEBI" id="CHEBI:58228"/>
        <dbReference type="ChEBI" id="CHEBI:58359"/>
        <dbReference type="ChEBI" id="CHEBI:456216"/>
        <dbReference type="EC" id="6.3.5.5"/>
    </reaction>
</comment>
<evidence type="ECO:0000259" key="17">
    <source>
        <dbReference type="PROSITE" id="PS50975"/>
    </source>
</evidence>
<dbReference type="InterPro" id="IPR005480">
    <property type="entry name" value="CPSase_lsu_oligo"/>
</dbReference>
<accession>A0A398B6V4</accession>
<organism evidence="18 19">
    <name type="scientific">Mesobacillus zeae</name>
    <dbReference type="NCBI Taxonomy" id="1917180"/>
    <lineage>
        <taxon>Bacteria</taxon>
        <taxon>Bacillati</taxon>
        <taxon>Bacillota</taxon>
        <taxon>Bacilli</taxon>
        <taxon>Bacillales</taxon>
        <taxon>Bacillaceae</taxon>
        <taxon>Mesobacillus</taxon>
    </lineage>
</organism>
<sequence length="1038" mass="114108">MPKDTSIQSILVIGSGPIIIGQAAEFDYAGTQACIALKEEGYRIVLLNNNPATVMTDQSFADAVYFEPMTVESAEKIIMQEKPDGLLATFGGQAGLNLAFQLSESGILEKFGIKVLGTSISSIKNGEDRDLFRSLMHKLGEPVPDSTIVHSIKEALDFAHQTGFPVIVRPAYTLGGSGGGIAATQEELATLVGGGLNASPIGQCLIEKSIAGYKEIEYEMMRDESGTCIAVCNMENFDPVGIHTGDSIVVAPSQTLTDKEYHMLRSASVRIISALGIVGGCNIQFALDPKSKNYFLIEVNPRVSRSSALASKATGYPIARMAAKLAVGYMLSELKNPVTGNTFASYEPALDYVVVKIPKWPFDKFPAIQRTLGTQMKATGEAMGIDRSFERALLKAVRSLELKVNDLSLPHLGSLGADALKSLLLSQTDERLFVIMELLRRGEDVSLIHELTHIDLFFLTRLKRMALLEKEIVSGSFASITKNLLLHYKEKGFSDRFLASAWKVPEEEVRKKRDEFGLQPVFKMVDTCAAEFASGSNYFYSSYHGVNEAIKSGKRKILIIGSGPIRIGQGIEFDYCSVHGVLALKEEGIETVMINNNPETVSTDFAISDRLYFEPIVLEDILAVIENEGIQEVIVQLGGQTALDLSNELEKQGITILGVNSATINVFEDREEFYSLLDRLEIPRVKGEYAWNEAGLIESACRIGYPLLVRPSYVIGGQDMKVILSDEDLQCYIADSKSGYPLLVDQFLQAKEAEIDLAADGEHILVPAFVEHIETTGVHSGDSFSVIPAQSLSGNIQQKMFEYASRIVKATQYKGLMNIQYIVNGNTLLILEVNPRSSRTMPIVSKVTGIPLVNIATKILLGKYKLSKDISPSIKFTENQDYVCIKHPVFSNFTLPGLDMKTGPEMMSTGEAISIAGTLQEALKKSFLAQTGKKIAGSILYPQNENVSSLVQQSSDTGVRLVSFSREFLDQEEVAGVLCTGQTREDLILREWAIKNRKLIFSRKETFIAYLKANTIEDWNVRPMGKWLEQKNKGVIVN</sequence>
<dbReference type="InterPro" id="IPR016185">
    <property type="entry name" value="PreATP-grasp_dom_sf"/>
</dbReference>
<evidence type="ECO:0000256" key="16">
    <source>
        <dbReference type="PROSITE-ProRule" id="PRU00409"/>
    </source>
</evidence>
<evidence type="ECO:0000256" key="15">
    <source>
        <dbReference type="ARBA" id="ARBA00048816"/>
    </source>
</evidence>
<reference evidence="18 19" key="1">
    <citation type="submission" date="2018-08" db="EMBL/GenBank/DDBJ databases">
        <title>Bacillus jemisoniae sp. nov., Bacillus chryseoplanitiae sp. nov., Bacillus resnikiae sp. nov., and Bacillus frankliniae sp. nov., isolated from Viking spacecraft and associated surfaces.</title>
        <authorList>
            <person name="Seuylemezian A."/>
            <person name="Vaishampayan P."/>
        </authorList>
    </citation>
    <scope>NUCLEOTIDE SEQUENCE [LARGE SCALE GENOMIC DNA]</scope>
    <source>
        <strain evidence="18 19">JJ-247</strain>
    </source>
</reference>
<dbReference type="NCBIfam" id="NF009455">
    <property type="entry name" value="PRK12815.1"/>
    <property type="match status" value="1"/>
</dbReference>
<comment type="pathway">
    <text evidence="2">Amino-acid biosynthesis; L-arginine biosynthesis; carbamoyl phosphate from bicarbonate: step 1/1.</text>
</comment>
<protein>
    <submittedName>
        <fullName evidence="18">Carbamoyl phosphate synthase large subunit</fullName>
    </submittedName>
</protein>
<comment type="cofactor">
    <cofactor evidence="1">
        <name>Mn(2+)</name>
        <dbReference type="ChEBI" id="CHEBI:29035"/>
    </cofactor>
</comment>
<evidence type="ECO:0000256" key="5">
    <source>
        <dbReference type="ARBA" id="ARBA00022598"/>
    </source>
</evidence>
<dbReference type="GO" id="GO:0006221">
    <property type="term" value="P:pyrimidine nucleotide biosynthetic process"/>
    <property type="evidence" value="ECO:0007669"/>
    <property type="project" value="UniProtKB-KW"/>
</dbReference>
<dbReference type="InterPro" id="IPR006275">
    <property type="entry name" value="CPSase_lsu"/>
</dbReference>
<keyword evidence="12" id="KW-0665">Pyrimidine biosynthesis</keyword>
<keyword evidence="5" id="KW-0436">Ligase</keyword>
<evidence type="ECO:0000256" key="14">
    <source>
        <dbReference type="ARBA" id="ARBA00047359"/>
    </source>
</evidence>
<keyword evidence="8" id="KW-0677">Repeat</keyword>
<dbReference type="InterPro" id="IPR013815">
    <property type="entry name" value="ATP_grasp_subdomain_1"/>
</dbReference>
<evidence type="ECO:0000256" key="4">
    <source>
        <dbReference type="ARBA" id="ARBA00022571"/>
    </source>
</evidence>
<dbReference type="InterPro" id="IPR011761">
    <property type="entry name" value="ATP-grasp"/>
</dbReference>
<evidence type="ECO:0000256" key="7">
    <source>
        <dbReference type="ARBA" id="ARBA00022723"/>
    </source>
</evidence>
<dbReference type="EMBL" id="QWVT01000019">
    <property type="protein sequence ID" value="RID84548.1"/>
    <property type="molecule type" value="Genomic_DNA"/>
</dbReference>